<keyword evidence="5" id="KW-0653">Protein transport</keyword>
<keyword evidence="7 10" id="KW-0472">Membrane</keyword>
<dbReference type="InterPro" id="IPR028055">
    <property type="entry name" value="YidC/Oxa/ALB_C"/>
</dbReference>
<dbReference type="Pfam" id="PF02096">
    <property type="entry name" value="60KD_IMP"/>
    <property type="match status" value="1"/>
</dbReference>
<reference evidence="12" key="1">
    <citation type="submission" date="2019-11" db="EMBL/GenBank/DDBJ databases">
        <authorList>
            <person name="Feng L."/>
        </authorList>
    </citation>
    <scope>NUCLEOTIDE SEQUENCE</scope>
    <source>
        <strain evidence="12">CTertiumLFYP3</strain>
    </source>
</reference>
<comment type="subcellular location">
    <subcellularLocation>
        <location evidence="1">Cell membrane</location>
        <topology evidence="1">Multi-pass membrane protein</topology>
    </subcellularLocation>
    <subcellularLocation>
        <location evidence="9">Membrane</location>
        <topology evidence="9">Multi-pass membrane protein</topology>
    </subcellularLocation>
</comment>
<dbReference type="PRINTS" id="PR00701">
    <property type="entry name" value="60KDINNERMP"/>
</dbReference>
<feature type="transmembrane region" description="Helical" evidence="10">
    <location>
        <begin position="33"/>
        <end position="56"/>
    </location>
</feature>
<dbReference type="AlphaFoldDB" id="A0A6N3GQM9"/>
<dbReference type="CDD" id="cd20070">
    <property type="entry name" value="5TM_YidC_Alb3"/>
    <property type="match status" value="1"/>
</dbReference>
<feature type="transmembrane region" description="Helical" evidence="10">
    <location>
        <begin position="7"/>
        <end position="27"/>
    </location>
</feature>
<dbReference type="PANTHER" id="PTHR12428">
    <property type="entry name" value="OXA1"/>
    <property type="match status" value="1"/>
</dbReference>
<proteinExistence type="inferred from homology"/>
<dbReference type="GO" id="GO:0032977">
    <property type="term" value="F:membrane insertase activity"/>
    <property type="evidence" value="ECO:0007669"/>
    <property type="project" value="InterPro"/>
</dbReference>
<evidence type="ECO:0000256" key="10">
    <source>
        <dbReference type="SAM" id="Phobius"/>
    </source>
</evidence>
<dbReference type="PANTHER" id="PTHR12428:SF65">
    <property type="entry name" value="CYTOCHROME C OXIDASE ASSEMBLY PROTEIN COX18, MITOCHONDRIAL"/>
    <property type="match status" value="1"/>
</dbReference>
<evidence type="ECO:0000256" key="7">
    <source>
        <dbReference type="ARBA" id="ARBA00023136"/>
    </source>
</evidence>
<keyword evidence="2" id="KW-0813">Transport</keyword>
<sequence>MMKFLQPITNFLTVIFEGMHNIIINVFNMEPSGVSYILTIALFTLIIRLLILPLNIKANRSNVRMQEIQPELNAIQKKYANDPQKMQAEYSKCMKENNVSMFGGCLPTLLPLPILFALYYVFLTININQVTDPSFLWIPNVFEKDPWFILPVLAFLSTYIPSLLLSKSMPKNENGQQMNMGTMNLMMAGMMGVMAINFNAILVIYWIIGGVIQLAQTYFLNYLPAKKKLAAKAEEDSLKAVLNAKKATPKTKRKN</sequence>
<dbReference type="GO" id="GO:0005886">
    <property type="term" value="C:plasma membrane"/>
    <property type="evidence" value="ECO:0007669"/>
    <property type="project" value="UniProtKB-SubCell"/>
</dbReference>
<organism evidence="12">
    <name type="scientific">Clostridium tertium</name>
    <dbReference type="NCBI Taxonomy" id="1559"/>
    <lineage>
        <taxon>Bacteria</taxon>
        <taxon>Bacillati</taxon>
        <taxon>Bacillota</taxon>
        <taxon>Clostridia</taxon>
        <taxon>Eubacteriales</taxon>
        <taxon>Clostridiaceae</taxon>
        <taxon>Clostridium</taxon>
    </lineage>
</organism>
<evidence type="ECO:0000256" key="8">
    <source>
        <dbReference type="ARBA" id="ARBA00023186"/>
    </source>
</evidence>
<dbReference type="InterPro" id="IPR047196">
    <property type="entry name" value="YidC_ALB_C"/>
</dbReference>
<name>A0A6N3GQM9_9CLOT</name>
<keyword evidence="3" id="KW-1003">Cell membrane</keyword>
<dbReference type="GO" id="GO:0051205">
    <property type="term" value="P:protein insertion into membrane"/>
    <property type="evidence" value="ECO:0007669"/>
    <property type="project" value="TreeGrafter"/>
</dbReference>
<evidence type="ECO:0000256" key="5">
    <source>
        <dbReference type="ARBA" id="ARBA00022927"/>
    </source>
</evidence>
<evidence type="ECO:0000256" key="4">
    <source>
        <dbReference type="ARBA" id="ARBA00022692"/>
    </source>
</evidence>
<keyword evidence="8" id="KW-0143">Chaperone</keyword>
<feature type="transmembrane region" description="Helical" evidence="10">
    <location>
        <begin position="147"/>
        <end position="165"/>
    </location>
</feature>
<gene>
    <name evidence="12" type="primary">misCA</name>
    <name evidence="12" type="ORF">CTLFYP3_03394</name>
</gene>
<evidence type="ECO:0000256" key="9">
    <source>
        <dbReference type="RuleBase" id="RU003945"/>
    </source>
</evidence>
<evidence type="ECO:0000256" key="2">
    <source>
        <dbReference type="ARBA" id="ARBA00022448"/>
    </source>
</evidence>
<comment type="similarity">
    <text evidence="9">Belongs to the OXA1/ALB3/YidC family.</text>
</comment>
<keyword evidence="4 9" id="KW-0812">Transmembrane</keyword>
<accession>A0A6N3GQM9</accession>
<keyword evidence="6 10" id="KW-1133">Transmembrane helix</keyword>
<dbReference type="EMBL" id="CACRTO010000048">
    <property type="protein sequence ID" value="VYU66410.1"/>
    <property type="molecule type" value="Genomic_DNA"/>
</dbReference>
<dbReference type="GO" id="GO:0015031">
    <property type="term" value="P:protein transport"/>
    <property type="evidence" value="ECO:0007669"/>
    <property type="project" value="UniProtKB-KW"/>
</dbReference>
<evidence type="ECO:0000313" key="12">
    <source>
        <dbReference type="EMBL" id="VYU66410.1"/>
    </source>
</evidence>
<feature type="transmembrane region" description="Helical" evidence="10">
    <location>
        <begin position="185"/>
        <end position="208"/>
    </location>
</feature>
<evidence type="ECO:0000256" key="3">
    <source>
        <dbReference type="ARBA" id="ARBA00022475"/>
    </source>
</evidence>
<evidence type="ECO:0000259" key="11">
    <source>
        <dbReference type="Pfam" id="PF02096"/>
    </source>
</evidence>
<protein>
    <submittedName>
        <fullName evidence="12">Membrane protein insertase MisCA</fullName>
    </submittedName>
</protein>
<feature type="transmembrane region" description="Helical" evidence="10">
    <location>
        <begin position="101"/>
        <end position="127"/>
    </location>
</feature>
<feature type="domain" description="Membrane insertase YidC/Oxa/ALB C-terminal" evidence="11">
    <location>
        <begin position="36"/>
        <end position="221"/>
    </location>
</feature>
<dbReference type="RefSeq" id="WP_156627814.1">
    <property type="nucleotide sequence ID" value="NZ_CACRTO010000048.1"/>
</dbReference>
<evidence type="ECO:0000256" key="1">
    <source>
        <dbReference type="ARBA" id="ARBA00004651"/>
    </source>
</evidence>
<evidence type="ECO:0000256" key="6">
    <source>
        <dbReference type="ARBA" id="ARBA00022989"/>
    </source>
</evidence>
<dbReference type="NCBIfam" id="TIGR03592">
    <property type="entry name" value="yidC_oxa1_cterm"/>
    <property type="match status" value="1"/>
</dbReference>
<dbReference type="InterPro" id="IPR001708">
    <property type="entry name" value="YidC/ALB3/OXA1/COX18"/>
</dbReference>